<proteinExistence type="predicted"/>
<evidence type="ECO:0000313" key="1">
    <source>
        <dbReference type="EMBL" id="AMQ45147.1"/>
    </source>
</evidence>
<dbReference type="AlphaFoldDB" id="A0A142EAF9"/>
<dbReference type="EMBL" id="KU743383">
    <property type="protein sequence ID" value="AMQ45147.1"/>
    <property type="molecule type" value="Genomic_DNA"/>
</dbReference>
<reference evidence="1" key="1">
    <citation type="submission" date="2016-02" db="EMBL/GenBank/DDBJ databases">
        <title>Plasmid with colistin resistance gene mcr-1 in ESBL-producing Escherichia coli strains isolated from pig slurry in Estonia.</title>
        <authorList>
            <person name="Brauer A."/>
            <person name="Telling K."/>
            <person name="Laht M."/>
            <person name="Kalmus P."/>
            <person name="Lutsar I."/>
            <person name="Remm M."/>
            <person name="Kisand V."/>
            <person name="Tenson T."/>
        </authorList>
    </citation>
    <scope>NUCLEOTIDE SEQUENCE</scope>
    <source>
        <strain evidence="1">ENV-187</strain>
        <plasmid evidence="1">pESTMCR</plasmid>
    </source>
</reference>
<keyword evidence="1" id="KW-0614">Plasmid</keyword>
<organism evidence="1">
    <name type="scientific">Escherichia coli</name>
    <dbReference type="NCBI Taxonomy" id="562"/>
    <lineage>
        <taxon>Bacteria</taxon>
        <taxon>Pseudomonadati</taxon>
        <taxon>Pseudomonadota</taxon>
        <taxon>Gammaproteobacteria</taxon>
        <taxon>Enterobacterales</taxon>
        <taxon>Enterobacteriaceae</taxon>
        <taxon>Escherichia</taxon>
    </lineage>
</organism>
<sequence>MRKTMRNEKNRLKCDSERFREVLLVLLHCARSSLTLTRAVQRPAMLQCTRAG</sequence>
<accession>A0A142EAF9</accession>
<protein>
    <submittedName>
        <fullName evidence="1">Uncharacterized protein</fullName>
    </submittedName>
</protein>
<geneLocation type="plasmid" evidence="1">
    <name>pESTMCR</name>
</geneLocation>
<name>A0A142EAF9_ECOLX</name>